<feature type="compositionally biased region" description="Low complexity" evidence="1">
    <location>
        <begin position="282"/>
        <end position="293"/>
    </location>
</feature>
<reference evidence="3 4" key="1">
    <citation type="submission" date="2024-01" db="EMBL/GenBank/DDBJ databases">
        <title>Genome insights into Plantactinospora veratri sp. nov.</title>
        <authorList>
            <person name="Wang L."/>
        </authorList>
    </citation>
    <scope>NUCLEOTIDE SEQUENCE [LARGE SCALE GENOMIC DNA]</scope>
    <source>
        <strain evidence="3 4">NEAU-FHS4</strain>
    </source>
</reference>
<dbReference type="EMBL" id="JAZGQL010000038">
    <property type="protein sequence ID" value="MEE6311888.1"/>
    <property type="molecule type" value="Genomic_DNA"/>
</dbReference>
<evidence type="ECO:0000313" key="4">
    <source>
        <dbReference type="Proteomes" id="UP001339911"/>
    </source>
</evidence>
<protein>
    <submittedName>
        <fullName evidence="3">Siderophore-interacting protein</fullName>
    </submittedName>
</protein>
<evidence type="ECO:0000259" key="2">
    <source>
        <dbReference type="PROSITE" id="PS51384"/>
    </source>
</evidence>
<proteinExistence type="predicted"/>
<accession>A0ABU7SPJ9</accession>
<dbReference type="Proteomes" id="UP001339911">
    <property type="component" value="Unassembled WGS sequence"/>
</dbReference>
<evidence type="ECO:0000313" key="3">
    <source>
        <dbReference type="EMBL" id="MEE6311888.1"/>
    </source>
</evidence>
<dbReference type="Gene3D" id="2.40.30.10">
    <property type="entry name" value="Translation factors"/>
    <property type="match status" value="1"/>
</dbReference>
<dbReference type="SUPFAM" id="SSF63380">
    <property type="entry name" value="Riboflavin synthase domain-like"/>
    <property type="match status" value="1"/>
</dbReference>
<dbReference type="PANTHER" id="PTHR30157">
    <property type="entry name" value="FERRIC REDUCTASE, NADPH-DEPENDENT"/>
    <property type="match status" value="1"/>
</dbReference>
<evidence type="ECO:0000256" key="1">
    <source>
        <dbReference type="SAM" id="MobiDB-lite"/>
    </source>
</evidence>
<dbReference type="InterPro" id="IPR039261">
    <property type="entry name" value="FNR_nucleotide-bd"/>
</dbReference>
<feature type="compositionally biased region" description="Basic and acidic residues" evidence="1">
    <location>
        <begin position="305"/>
        <end position="318"/>
    </location>
</feature>
<dbReference type="InterPro" id="IPR017938">
    <property type="entry name" value="Riboflavin_synthase-like_b-brl"/>
</dbReference>
<comment type="caution">
    <text evidence="3">The sequence shown here is derived from an EMBL/GenBank/DDBJ whole genome shotgun (WGS) entry which is preliminary data.</text>
</comment>
<sequence length="327" mass="35708">MGQLPIRYIRVADTTPITPRMARITFTGDDLADLHLDGPDQQVKLYFPRPGQRRPRLPDPDPDLWRWYAGFADIPAPVRPWTRSYTIRAHHPHGNLIDIDFTLHEPAGPATRWAASATPGDTLGMFGPSPVFARPLPIGTTDWMLLACDESALPALGTIVEALPAGTRAHAFVEIPDRAEEQHLDTPADLTLHWLHRDDPPSAPGSRLLDAVRAATFPAGSVLAWLAGEAGTVRALRRHLVDDRGLPKQSIDFTGYWRRHLTQDDDPTDEDLAEARDRLADAETTAATESSADVGATDGGTEAGARGDAEPEPIRIQEARSPTPLVP</sequence>
<dbReference type="Pfam" id="PF08021">
    <property type="entry name" value="FAD_binding_9"/>
    <property type="match status" value="1"/>
</dbReference>
<dbReference type="Pfam" id="PF04954">
    <property type="entry name" value="SIP"/>
    <property type="match status" value="1"/>
</dbReference>
<dbReference type="CDD" id="cd06193">
    <property type="entry name" value="siderophore_interacting"/>
    <property type="match status" value="1"/>
</dbReference>
<dbReference type="RefSeq" id="WP_331211769.1">
    <property type="nucleotide sequence ID" value="NZ_JAZGQL010000038.1"/>
</dbReference>
<dbReference type="InterPro" id="IPR013113">
    <property type="entry name" value="SIP_FAD-bd"/>
</dbReference>
<keyword evidence="4" id="KW-1185">Reference proteome</keyword>
<dbReference type="PROSITE" id="PS51384">
    <property type="entry name" value="FAD_FR"/>
    <property type="match status" value="1"/>
</dbReference>
<name>A0ABU7SPJ9_9ACTN</name>
<feature type="domain" description="FAD-binding FR-type" evidence="2">
    <location>
        <begin position="4"/>
        <end position="135"/>
    </location>
</feature>
<gene>
    <name evidence="3" type="ORF">V1634_34170</name>
</gene>
<feature type="region of interest" description="Disordered" evidence="1">
    <location>
        <begin position="276"/>
        <end position="327"/>
    </location>
</feature>
<dbReference type="InterPro" id="IPR017927">
    <property type="entry name" value="FAD-bd_FR_type"/>
</dbReference>
<organism evidence="3 4">
    <name type="scientific">Plantactinospora veratri</name>
    <dbReference type="NCBI Taxonomy" id="1436122"/>
    <lineage>
        <taxon>Bacteria</taxon>
        <taxon>Bacillati</taxon>
        <taxon>Actinomycetota</taxon>
        <taxon>Actinomycetes</taxon>
        <taxon>Micromonosporales</taxon>
        <taxon>Micromonosporaceae</taxon>
        <taxon>Plantactinospora</taxon>
    </lineage>
</organism>
<dbReference type="InterPro" id="IPR007037">
    <property type="entry name" value="SIP_rossman_dom"/>
</dbReference>
<dbReference type="InterPro" id="IPR039374">
    <property type="entry name" value="SIP_fam"/>
</dbReference>
<dbReference type="Gene3D" id="3.40.50.80">
    <property type="entry name" value="Nucleotide-binding domain of ferredoxin-NADP reductase (FNR) module"/>
    <property type="match status" value="1"/>
</dbReference>
<dbReference type="PANTHER" id="PTHR30157:SF0">
    <property type="entry name" value="NADPH-DEPENDENT FERRIC-CHELATE REDUCTASE"/>
    <property type="match status" value="1"/>
</dbReference>